<dbReference type="InterPro" id="IPR005552">
    <property type="entry name" value="Scramblase"/>
</dbReference>
<comment type="similarity">
    <text evidence="1 2">Belongs to the phospholipid scramblase family.</text>
</comment>
<name>A0A834XYD8_APHGI</name>
<dbReference type="PANTHER" id="PTHR23248">
    <property type="entry name" value="PHOSPHOLIPID SCRAMBLASE-RELATED"/>
    <property type="match status" value="1"/>
</dbReference>
<dbReference type="GO" id="GO:0017128">
    <property type="term" value="F:phospholipid scramblase activity"/>
    <property type="evidence" value="ECO:0007669"/>
    <property type="project" value="InterPro"/>
</dbReference>
<gene>
    <name evidence="3" type="ORF">HCN44_003847</name>
</gene>
<dbReference type="OrthoDB" id="191150at2759"/>
<keyword evidence="2" id="KW-0564">Palmitate</keyword>
<keyword evidence="2" id="KW-0106">Calcium</keyword>
<organism evidence="3 4">
    <name type="scientific">Aphidius gifuensis</name>
    <name type="common">Parasitoid wasp</name>
    <dbReference type="NCBI Taxonomy" id="684658"/>
    <lineage>
        <taxon>Eukaryota</taxon>
        <taxon>Metazoa</taxon>
        <taxon>Ecdysozoa</taxon>
        <taxon>Arthropoda</taxon>
        <taxon>Hexapoda</taxon>
        <taxon>Insecta</taxon>
        <taxon>Pterygota</taxon>
        <taxon>Neoptera</taxon>
        <taxon>Endopterygota</taxon>
        <taxon>Hymenoptera</taxon>
        <taxon>Apocrita</taxon>
        <taxon>Ichneumonoidea</taxon>
        <taxon>Braconidae</taxon>
        <taxon>Aphidiinae</taxon>
        <taxon>Aphidius</taxon>
    </lineage>
</organism>
<sequence>MLPQKFDCPPPAYSDISPGIQMLIPLDKLMINHDIEMLSRIPADFKHCNVIVDMLEEPLYYSQQIPRGSGMWTSFIFDKYGQVAFKISKVFDEVTVSCNDIKIGSVIKKFSLSPNFGIYNSNNKEVLKLKGSFLGMSLEHKLKLETLDGQEIGEIKNTCSIDQRTCLTNINYTATFPENLDVHCKAIILATMIIWDFDHSK</sequence>
<evidence type="ECO:0000256" key="2">
    <source>
        <dbReference type="RuleBase" id="RU363116"/>
    </source>
</evidence>
<dbReference type="AlphaFoldDB" id="A0A834XYD8"/>
<proteinExistence type="inferred from homology"/>
<protein>
    <recommendedName>
        <fullName evidence="2">Phospholipid scramblase</fullName>
    </recommendedName>
</protein>
<comment type="function">
    <text evidence="2">May mediate accelerated ATP-independent bidirectional transbilayer migration of phospholipids upon binding calcium ions that results in a loss of phospholipid asymmetry in the plasma membrane.</text>
</comment>
<dbReference type="PANTHER" id="PTHR23248:SF9">
    <property type="entry name" value="PHOSPHOLIPID SCRAMBLASE"/>
    <property type="match status" value="1"/>
</dbReference>
<dbReference type="EMBL" id="JACMRX010000002">
    <property type="protein sequence ID" value="KAF7994375.1"/>
    <property type="molecule type" value="Genomic_DNA"/>
</dbReference>
<keyword evidence="2" id="KW-0449">Lipoprotein</keyword>
<evidence type="ECO:0000256" key="1">
    <source>
        <dbReference type="ARBA" id="ARBA00005350"/>
    </source>
</evidence>
<evidence type="ECO:0000313" key="4">
    <source>
        <dbReference type="Proteomes" id="UP000639338"/>
    </source>
</evidence>
<comment type="cofactor">
    <cofactor evidence="2">
        <name>Ca(2+)</name>
        <dbReference type="ChEBI" id="CHEBI:29108"/>
    </cofactor>
</comment>
<accession>A0A834XYD8</accession>
<dbReference type="Proteomes" id="UP000639338">
    <property type="component" value="Unassembled WGS sequence"/>
</dbReference>
<reference evidence="3 4" key="1">
    <citation type="submission" date="2020-08" db="EMBL/GenBank/DDBJ databases">
        <title>Aphidius gifuensis genome sequencing and assembly.</title>
        <authorList>
            <person name="Du Z."/>
        </authorList>
    </citation>
    <scope>NUCLEOTIDE SEQUENCE [LARGE SCALE GENOMIC DNA]</scope>
    <source>
        <strain evidence="3">YNYX2018</strain>
        <tissue evidence="3">Adults</tissue>
    </source>
</reference>
<dbReference type="GO" id="GO:0005886">
    <property type="term" value="C:plasma membrane"/>
    <property type="evidence" value="ECO:0007669"/>
    <property type="project" value="TreeGrafter"/>
</dbReference>
<evidence type="ECO:0000313" key="3">
    <source>
        <dbReference type="EMBL" id="KAF7994375.1"/>
    </source>
</evidence>
<keyword evidence="4" id="KW-1185">Reference proteome</keyword>
<comment type="caution">
    <text evidence="3">The sequence shown here is derived from an EMBL/GenBank/DDBJ whole genome shotgun (WGS) entry which is preliminary data.</text>
</comment>
<dbReference type="Pfam" id="PF03803">
    <property type="entry name" value="Scramblase"/>
    <property type="match status" value="1"/>
</dbReference>